<dbReference type="Proteomes" id="UP000515518">
    <property type="component" value="Chromosome"/>
</dbReference>
<reference evidence="2" key="1">
    <citation type="journal article" date="2020" name="Mol. Plant Microbe">
        <title>Rhizobial microsymbionts of the narrowly endemic Oxytropis species growing in Kamchatka are characterized by significant genetic diversity and possess a set of genes that are associated with T3SS and T6SS secretion systems and can affect the development of symbiosis.</title>
        <authorList>
            <person name="Safronova V."/>
            <person name="Guro P."/>
            <person name="Sazanova A."/>
            <person name="Kuznetsova I."/>
            <person name="Belimov A."/>
            <person name="Yakubov V."/>
            <person name="Chirak E."/>
            <person name="Afonin A."/>
            <person name="Gogolev Y."/>
            <person name="Andronov E."/>
            <person name="Tikhonovich I."/>
        </authorList>
    </citation>
    <scope>NUCLEOTIDE SEQUENCE [LARGE SCALE GENOMIC DNA]</scope>
    <source>
        <strain evidence="2">RCAM0610</strain>
    </source>
</reference>
<evidence type="ECO:0000313" key="2">
    <source>
        <dbReference type="Proteomes" id="UP000515518"/>
    </source>
</evidence>
<name>A0A7G6RL51_RHILV</name>
<evidence type="ECO:0000313" key="1">
    <source>
        <dbReference type="EMBL" id="QND42983.1"/>
    </source>
</evidence>
<dbReference type="EMBL" id="CP050549">
    <property type="protein sequence ID" value="QND42983.1"/>
    <property type="molecule type" value="Genomic_DNA"/>
</dbReference>
<accession>A0A7G6RL51</accession>
<protein>
    <submittedName>
        <fullName evidence="1">Uncharacterized protein</fullName>
    </submittedName>
</protein>
<organism evidence="1 2">
    <name type="scientific">Rhizobium leguminosarum bv. viciae</name>
    <dbReference type="NCBI Taxonomy" id="387"/>
    <lineage>
        <taxon>Bacteria</taxon>
        <taxon>Pseudomonadati</taxon>
        <taxon>Pseudomonadota</taxon>
        <taxon>Alphaproteobacteria</taxon>
        <taxon>Hyphomicrobiales</taxon>
        <taxon>Rhizobiaceae</taxon>
        <taxon>Rhizobium/Agrobacterium group</taxon>
        <taxon>Rhizobium</taxon>
    </lineage>
</organism>
<gene>
    <name evidence="1" type="ORF">HB770_21005</name>
</gene>
<sequence length="60" mass="6614">MTSAPGEITIETKPDGSVIITQANLFRLYDDEVTISAENFPAVFAALKTCMHEINERNSL</sequence>
<dbReference type="AlphaFoldDB" id="A0A7G6RL51"/>
<proteinExistence type="predicted"/>